<feature type="transmembrane region" description="Helical" evidence="6">
    <location>
        <begin position="226"/>
        <end position="246"/>
    </location>
</feature>
<feature type="transmembrane region" description="Helical" evidence="6">
    <location>
        <begin position="528"/>
        <end position="546"/>
    </location>
</feature>
<accession>A0A5M3MBQ3</accession>
<gene>
    <name evidence="7" type="ORF">CONPUDRAFT_168489</name>
</gene>
<dbReference type="InterPro" id="IPR036259">
    <property type="entry name" value="MFS_trans_sf"/>
</dbReference>
<dbReference type="Pfam" id="PF07690">
    <property type="entry name" value="MFS_1"/>
    <property type="match status" value="1"/>
</dbReference>
<dbReference type="PANTHER" id="PTHR23507:SF1">
    <property type="entry name" value="FI18259P1-RELATED"/>
    <property type="match status" value="1"/>
</dbReference>
<dbReference type="KEGG" id="cput:CONPUDRAFT_168489"/>
<dbReference type="PANTHER" id="PTHR23507">
    <property type="entry name" value="ZGC:174356"/>
    <property type="match status" value="1"/>
</dbReference>
<comment type="caution">
    <text evidence="7">The sequence shown here is derived from an EMBL/GenBank/DDBJ whole genome shotgun (WGS) entry which is preliminary data.</text>
</comment>
<evidence type="ECO:0000256" key="6">
    <source>
        <dbReference type="SAM" id="Phobius"/>
    </source>
</evidence>
<dbReference type="SUPFAM" id="SSF103473">
    <property type="entry name" value="MFS general substrate transporter"/>
    <property type="match status" value="1"/>
</dbReference>
<feature type="transmembrane region" description="Helical" evidence="6">
    <location>
        <begin position="195"/>
        <end position="220"/>
    </location>
</feature>
<dbReference type="EMBL" id="JH711585">
    <property type="protein sequence ID" value="EIW76669.1"/>
    <property type="molecule type" value="Genomic_DNA"/>
</dbReference>
<reference evidence="8" key="1">
    <citation type="journal article" date="2012" name="Science">
        <title>The Paleozoic origin of enzymatic lignin decomposition reconstructed from 31 fungal genomes.</title>
        <authorList>
            <person name="Floudas D."/>
            <person name="Binder M."/>
            <person name="Riley R."/>
            <person name="Barry K."/>
            <person name="Blanchette R.A."/>
            <person name="Henrissat B."/>
            <person name="Martinez A.T."/>
            <person name="Otillar R."/>
            <person name="Spatafora J.W."/>
            <person name="Yadav J.S."/>
            <person name="Aerts A."/>
            <person name="Benoit I."/>
            <person name="Boyd A."/>
            <person name="Carlson A."/>
            <person name="Copeland A."/>
            <person name="Coutinho P.M."/>
            <person name="de Vries R.P."/>
            <person name="Ferreira P."/>
            <person name="Findley K."/>
            <person name="Foster B."/>
            <person name="Gaskell J."/>
            <person name="Glotzer D."/>
            <person name="Gorecki P."/>
            <person name="Heitman J."/>
            <person name="Hesse C."/>
            <person name="Hori C."/>
            <person name="Igarashi K."/>
            <person name="Jurgens J.A."/>
            <person name="Kallen N."/>
            <person name="Kersten P."/>
            <person name="Kohler A."/>
            <person name="Kuees U."/>
            <person name="Kumar T.K.A."/>
            <person name="Kuo A."/>
            <person name="LaButti K."/>
            <person name="Larrondo L.F."/>
            <person name="Lindquist E."/>
            <person name="Ling A."/>
            <person name="Lombard V."/>
            <person name="Lucas S."/>
            <person name="Lundell T."/>
            <person name="Martin R."/>
            <person name="McLaughlin D.J."/>
            <person name="Morgenstern I."/>
            <person name="Morin E."/>
            <person name="Murat C."/>
            <person name="Nagy L.G."/>
            <person name="Nolan M."/>
            <person name="Ohm R.A."/>
            <person name="Patyshakuliyeva A."/>
            <person name="Rokas A."/>
            <person name="Ruiz-Duenas F.J."/>
            <person name="Sabat G."/>
            <person name="Salamov A."/>
            <person name="Samejima M."/>
            <person name="Schmutz J."/>
            <person name="Slot J.C."/>
            <person name="St John F."/>
            <person name="Stenlid J."/>
            <person name="Sun H."/>
            <person name="Sun S."/>
            <person name="Syed K."/>
            <person name="Tsang A."/>
            <person name="Wiebenga A."/>
            <person name="Young D."/>
            <person name="Pisabarro A."/>
            <person name="Eastwood D.C."/>
            <person name="Martin F."/>
            <person name="Cullen D."/>
            <person name="Grigoriev I.V."/>
            <person name="Hibbett D.S."/>
        </authorList>
    </citation>
    <scope>NUCLEOTIDE SEQUENCE [LARGE SCALE GENOMIC DNA]</scope>
    <source>
        <strain evidence="8">RWD-64-598 SS2</strain>
    </source>
</reference>
<protein>
    <submittedName>
        <fullName evidence="7">MFS general substrate transporter</fullName>
    </submittedName>
</protein>
<dbReference type="OrthoDB" id="3026777at2759"/>
<feature type="transmembrane region" description="Helical" evidence="6">
    <location>
        <begin position="494"/>
        <end position="516"/>
    </location>
</feature>
<evidence type="ECO:0000256" key="5">
    <source>
        <dbReference type="SAM" id="MobiDB-lite"/>
    </source>
</evidence>
<dbReference type="Proteomes" id="UP000053558">
    <property type="component" value="Unassembled WGS sequence"/>
</dbReference>
<keyword evidence="3 6" id="KW-1133">Transmembrane helix</keyword>
<comment type="subcellular location">
    <subcellularLocation>
        <location evidence="1">Membrane</location>
        <topology evidence="1">Multi-pass membrane protein</topology>
    </subcellularLocation>
</comment>
<organism evidence="7 8">
    <name type="scientific">Coniophora puteana (strain RWD-64-598)</name>
    <name type="common">Brown rot fungus</name>
    <dbReference type="NCBI Taxonomy" id="741705"/>
    <lineage>
        <taxon>Eukaryota</taxon>
        <taxon>Fungi</taxon>
        <taxon>Dikarya</taxon>
        <taxon>Basidiomycota</taxon>
        <taxon>Agaricomycotina</taxon>
        <taxon>Agaricomycetes</taxon>
        <taxon>Agaricomycetidae</taxon>
        <taxon>Boletales</taxon>
        <taxon>Coniophorineae</taxon>
        <taxon>Coniophoraceae</taxon>
        <taxon>Coniophora</taxon>
    </lineage>
</organism>
<dbReference type="RefSeq" id="XP_007773052.1">
    <property type="nucleotide sequence ID" value="XM_007774862.1"/>
</dbReference>
<dbReference type="InterPro" id="IPR011701">
    <property type="entry name" value="MFS"/>
</dbReference>
<evidence type="ECO:0000313" key="7">
    <source>
        <dbReference type="EMBL" id="EIW76669.1"/>
    </source>
</evidence>
<sequence length="560" mass="59681">MSLDRSPPGAEHTPLLSRATRSRSVSKERTFSPTARILPIAIAWQLASLLPVTTTLDVVQRIVCTIWYIRNDPDQIPDTGSIPVELCKNPAVSQNLSAIITVGSLFNGICAILGYSVVTLVSQRIGRKPVILVLLALGVVTNVCVVVVRFLPATLAIVCFTLWAVLGAFVNPLVVSLVINMYVVDVVNAEDRTTALSTLHGGLALGAAFSLTAGGLITTLTHQPSYVYIISIVLLVLSSAYTFFLLPESFTVEKRSELARERELAQLASASSMLSAENRTLKMRVNIIGQAAVSPLAALAEPLRQFKPMKQLQSGRRNWRLVWCGVYAFVESIGDGYVATALIVYLTGVAGYTPAQNGYALTMMLISGAIVMAAVIPFILTYLRPFYARHLPKRFASPIDGTARYGSATEGENATVAAVSGDDVTVSATSDRLDVHLVMASAFFDALGYVSFAAARSLPGHLAAIIAIGFGAGRAPAFRSLVVASVDPLKTGEALAAIEMVSRVGGFLSTLVLGSISTATISTVPQTVFYVHAAIGVLAASILLLIRDRDRWVTPSEGEQ</sequence>
<dbReference type="GeneID" id="19206008"/>
<feature type="transmembrane region" description="Helical" evidence="6">
    <location>
        <begin position="321"/>
        <end position="346"/>
    </location>
</feature>
<evidence type="ECO:0000256" key="3">
    <source>
        <dbReference type="ARBA" id="ARBA00022989"/>
    </source>
</evidence>
<proteinExistence type="predicted"/>
<evidence type="ECO:0000313" key="8">
    <source>
        <dbReference type="Proteomes" id="UP000053558"/>
    </source>
</evidence>
<dbReference type="Gene3D" id="1.20.1250.20">
    <property type="entry name" value="MFS general substrate transporter like domains"/>
    <property type="match status" value="2"/>
</dbReference>
<dbReference type="OMA" id="TEMCKAS"/>
<dbReference type="GO" id="GO:0016020">
    <property type="term" value="C:membrane"/>
    <property type="evidence" value="ECO:0007669"/>
    <property type="project" value="UniProtKB-SubCell"/>
</dbReference>
<feature type="transmembrane region" description="Helical" evidence="6">
    <location>
        <begin position="96"/>
        <end position="118"/>
    </location>
</feature>
<feature type="transmembrane region" description="Helical" evidence="6">
    <location>
        <begin position="358"/>
        <end position="383"/>
    </location>
</feature>
<evidence type="ECO:0000256" key="4">
    <source>
        <dbReference type="ARBA" id="ARBA00023136"/>
    </source>
</evidence>
<evidence type="ECO:0000256" key="1">
    <source>
        <dbReference type="ARBA" id="ARBA00004141"/>
    </source>
</evidence>
<feature type="transmembrane region" description="Helical" evidence="6">
    <location>
        <begin position="130"/>
        <end position="148"/>
    </location>
</feature>
<keyword evidence="2 6" id="KW-0812">Transmembrane</keyword>
<feature type="transmembrane region" description="Helical" evidence="6">
    <location>
        <begin position="154"/>
        <end position="183"/>
    </location>
</feature>
<keyword evidence="8" id="KW-1185">Reference proteome</keyword>
<evidence type="ECO:0000256" key="2">
    <source>
        <dbReference type="ARBA" id="ARBA00022692"/>
    </source>
</evidence>
<feature type="region of interest" description="Disordered" evidence="5">
    <location>
        <begin position="1"/>
        <end position="27"/>
    </location>
</feature>
<keyword evidence="4 6" id="KW-0472">Membrane</keyword>
<name>A0A5M3MBQ3_CONPW</name>
<dbReference type="AlphaFoldDB" id="A0A5M3MBQ3"/>
<dbReference type="GO" id="GO:0022857">
    <property type="term" value="F:transmembrane transporter activity"/>
    <property type="evidence" value="ECO:0007669"/>
    <property type="project" value="InterPro"/>
</dbReference>